<proteinExistence type="predicted"/>
<dbReference type="Pfam" id="PF02830">
    <property type="entry name" value="V4R"/>
    <property type="match status" value="1"/>
</dbReference>
<protein>
    <recommendedName>
        <fullName evidence="1">4-vinyl reductase 4VR domain-containing protein</fullName>
    </recommendedName>
</protein>
<reference evidence="2 3" key="1">
    <citation type="submission" date="2016-12" db="EMBL/GenBank/DDBJ databases">
        <title>Thioflexothrix psekupsii D3 genome sequencing and assembly.</title>
        <authorList>
            <person name="Fomenkov A."/>
            <person name="Vincze T."/>
            <person name="Grabovich M."/>
            <person name="Anton B.P."/>
            <person name="Dubinina G."/>
            <person name="Orlova M."/>
            <person name="Belousova E."/>
            <person name="Roberts R.J."/>
        </authorList>
    </citation>
    <scope>NUCLEOTIDE SEQUENCE [LARGE SCALE GENOMIC DNA]</scope>
    <source>
        <strain evidence="2">D3</strain>
    </source>
</reference>
<name>A0A251X6C9_9GAMM</name>
<dbReference type="InterPro" id="IPR004096">
    <property type="entry name" value="V4R"/>
</dbReference>
<evidence type="ECO:0000259" key="1">
    <source>
        <dbReference type="Pfam" id="PF02830"/>
    </source>
</evidence>
<keyword evidence="3" id="KW-1185">Reference proteome</keyword>
<comment type="caution">
    <text evidence="2">The sequence shown here is derived from an EMBL/GenBank/DDBJ whole genome shotgun (WGS) entry which is preliminary data.</text>
</comment>
<dbReference type="SUPFAM" id="SSF111126">
    <property type="entry name" value="Ligand-binding domain in the NO signalling and Golgi transport"/>
    <property type="match status" value="1"/>
</dbReference>
<dbReference type="Gene3D" id="3.30.1380.20">
    <property type="entry name" value="Trafficking protein particle complex subunit 3"/>
    <property type="match status" value="1"/>
</dbReference>
<gene>
    <name evidence="2" type="ORF">TPSD3_15410</name>
</gene>
<dbReference type="RefSeq" id="WP_086489435.1">
    <property type="nucleotide sequence ID" value="NZ_MSLT01000023.1"/>
</dbReference>
<dbReference type="Proteomes" id="UP000194798">
    <property type="component" value="Unassembled WGS sequence"/>
</dbReference>
<feature type="domain" description="4-vinyl reductase 4VR" evidence="1">
    <location>
        <begin position="203"/>
        <end position="247"/>
    </location>
</feature>
<evidence type="ECO:0000313" key="2">
    <source>
        <dbReference type="EMBL" id="OUD12487.1"/>
    </source>
</evidence>
<dbReference type="OrthoDB" id="5625486at2"/>
<accession>A0A251X6C9</accession>
<sequence length="251" mass="28019">MHTHHIDIILKVEQISGVLGPAAAVVMQYGLKYQKHTVHQDPNTGFSQLILETEGGHVDPAPLIQQLQGLLGVKEVLDVVIQPKEESLVVDLNLDQEGRRLLELIAQTWPNKLVEVTQKYEDSFHRSEQEAKVTLLGEAVGRRLALRHAQLREVKNIKEGLQKMVIPLLNNVAQCQIKDTDLEITVSLFSRRFSNTMDLVFGSEVPKCFFLTGFIQGVLNQAPFIPNVTVTEPQCRAVGDKVCLFKVNVAA</sequence>
<dbReference type="AlphaFoldDB" id="A0A251X6C9"/>
<dbReference type="EMBL" id="MSLT01000023">
    <property type="protein sequence ID" value="OUD12487.1"/>
    <property type="molecule type" value="Genomic_DNA"/>
</dbReference>
<organism evidence="2 3">
    <name type="scientific">Thioflexithrix psekupsensis</name>
    <dbReference type="NCBI Taxonomy" id="1570016"/>
    <lineage>
        <taxon>Bacteria</taxon>
        <taxon>Pseudomonadati</taxon>
        <taxon>Pseudomonadota</taxon>
        <taxon>Gammaproteobacteria</taxon>
        <taxon>Thiotrichales</taxon>
        <taxon>Thioflexithrix</taxon>
    </lineage>
</organism>
<evidence type="ECO:0000313" key="3">
    <source>
        <dbReference type="Proteomes" id="UP000194798"/>
    </source>
</evidence>
<dbReference type="InterPro" id="IPR024096">
    <property type="entry name" value="NO_sig/Golgi_transp_ligand-bd"/>
</dbReference>